<dbReference type="GO" id="GO:0006366">
    <property type="term" value="P:transcription by RNA polymerase II"/>
    <property type="evidence" value="ECO:0007669"/>
    <property type="project" value="TreeGrafter"/>
</dbReference>
<dbReference type="InterPro" id="IPR011990">
    <property type="entry name" value="TPR-like_helical_dom_sf"/>
</dbReference>
<evidence type="ECO:0000256" key="5">
    <source>
        <dbReference type="ARBA" id="ARBA00022833"/>
    </source>
</evidence>
<dbReference type="GO" id="GO:0006360">
    <property type="term" value="P:transcription by RNA polymerase I"/>
    <property type="evidence" value="ECO:0007669"/>
    <property type="project" value="TreeGrafter"/>
</dbReference>
<dbReference type="PROSITE" id="PS01112">
    <property type="entry name" value="RNA_POL_N_8KD"/>
    <property type="match status" value="1"/>
</dbReference>
<dbReference type="GO" id="GO:0003677">
    <property type="term" value="F:DNA binding"/>
    <property type="evidence" value="ECO:0007669"/>
    <property type="project" value="InterPro"/>
</dbReference>
<keyword evidence="5" id="KW-0862">Zinc</keyword>
<dbReference type="InParanoid" id="A0A0C3EKE9"/>
<proteinExistence type="inferred from homology"/>
<dbReference type="EMBL" id="KN833093">
    <property type="protein sequence ID" value="KIM73085.1"/>
    <property type="molecule type" value="Genomic_DNA"/>
</dbReference>
<keyword evidence="6" id="KW-0804">Transcription</keyword>
<evidence type="ECO:0000256" key="7">
    <source>
        <dbReference type="ARBA" id="ARBA00025720"/>
    </source>
</evidence>
<dbReference type="OrthoDB" id="9991317at2759"/>
<organism evidence="9 10">
    <name type="scientific">Piloderma croceum (strain F 1598)</name>
    <dbReference type="NCBI Taxonomy" id="765440"/>
    <lineage>
        <taxon>Eukaryota</taxon>
        <taxon>Fungi</taxon>
        <taxon>Dikarya</taxon>
        <taxon>Basidiomycota</taxon>
        <taxon>Agaricomycotina</taxon>
        <taxon>Agaricomycetes</taxon>
        <taxon>Agaricomycetidae</taxon>
        <taxon>Atheliales</taxon>
        <taxon>Atheliaceae</taxon>
        <taxon>Piloderma</taxon>
    </lineage>
</organism>
<reference evidence="9 10" key="1">
    <citation type="submission" date="2014-04" db="EMBL/GenBank/DDBJ databases">
        <authorList>
            <consortium name="DOE Joint Genome Institute"/>
            <person name="Kuo A."/>
            <person name="Tarkka M."/>
            <person name="Buscot F."/>
            <person name="Kohler A."/>
            <person name="Nagy L.G."/>
            <person name="Floudas D."/>
            <person name="Copeland A."/>
            <person name="Barry K.W."/>
            <person name="Cichocki N."/>
            <person name="Veneault-Fourrey C."/>
            <person name="LaButti K."/>
            <person name="Lindquist E.A."/>
            <person name="Lipzen A."/>
            <person name="Lundell T."/>
            <person name="Morin E."/>
            <person name="Murat C."/>
            <person name="Sun H."/>
            <person name="Tunlid A."/>
            <person name="Henrissat B."/>
            <person name="Grigoriev I.V."/>
            <person name="Hibbett D.S."/>
            <person name="Martin F."/>
            <person name="Nordberg H.P."/>
            <person name="Cantor M.N."/>
            <person name="Hua S.X."/>
        </authorList>
    </citation>
    <scope>NUCLEOTIDE SEQUENCE [LARGE SCALE GENOMIC DNA]</scope>
    <source>
        <strain evidence="9 10">F 1598</strain>
    </source>
</reference>
<dbReference type="FunFam" id="1.10.10.60:FF:000024">
    <property type="entry name" value="DNA-directed RNA polymerases I, II, and III subunit"/>
    <property type="match status" value="1"/>
</dbReference>
<evidence type="ECO:0000256" key="3">
    <source>
        <dbReference type="ARBA" id="ARBA00022478"/>
    </source>
</evidence>
<keyword evidence="4" id="KW-0479">Metal-binding</keyword>
<dbReference type="AlphaFoldDB" id="A0A0C3EKE9"/>
<dbReference type="Proteomes" id="UP000054166">
    <property type="component" value="Unassembled WGS sequence"/>
</dbReference>
<dbReference type="Gene3D" id="1.25.40.10">
    <property type="entry name" value="Tetratricopeptide repeat domain"/>
    <property type="match status" value="3"/>
</dbReference>
<dbReference type="HAMAP" id="MF_00250">
    <property type="entry name" value="RNApol_arch_Rpo10"/>
    <property type="match status" value="1"/>
</dbReference>
<dbReference type="GO" id="GO:0008270">
    <property type="term" value="F:zinc ion binding"/>
    <property type="evidence" value="ECO:0007669"/>
    <property type="project" value="InterPro"/>
</dbReference>
<dbReference type="PANTHER" id="PTHR23431:SF3">
    <property type="entry name" value="DNA-DIRECTED RNA POLYMERASES I, II, AND III SUBUNIT RPABC5"/>
    <property type="match status" value="1"/>
</dbReference>
<comment type="similarity">
    <text evidence="7">Belongs to the archaeal Rpo10/eukaryotic RPB10 RNA polymerase subunit family.</text>
</comment>
<dbReference type="GO" id="GO:0005666">
    <property type="term" value="C:RNA polymerase III complex"/>
    <property type="evidence" value="ECO:0007669"/>
    <property type="project" value="TreeGrafter"/>
</dbReference>
<dbReference type="InterPro" id="IPR000268">
    <property type="entry name" value="RPABC5/Rpb10"/>
</dbReference>
<dbReference type="HOGENOM" id="CLU_001305_0_1_1"/>
<gene>
    <name evidence="9" type="ORF">PILCRDRAFT_15531</name>
</gene>
<dbReference type="GO" id="GO:0005736">
    <property type="term" value="C:RNA polymerase I complex"/>
    <property type="evidence" value="ECO:0007669"/>
    <property type="project" value="TreeGrafter"/>
</dbReference>
<dbReference type="STRING" id="765440.A0A0C3EKE9"/>
<keyword evidence="10" id="KW-1185">Reference proteome</keyword>
<comment type="subcellular location">
    <subcellularLocation>
        <location evidence="1">Nucleus</location>
    </subcellularLocation>
</comment>
<evidence type="ECO:0000256" key="1">
    <source>
        <dbReference type="ARBA" id="ARBA00004123"/>
    </source>
</evidence>
<dbReference type="GO" id="GO:0003899">
    <property type="term" value="F:DNA-directed RNA polymerase activity"/>
    <property type="evidence" value="ECO:0007669"/>
    <property type="project" value="InterPro"/>
</dbReference>
<evidence type="ECO:0000256" key="4">
    <source>
        <dbReference type="ARBA" id="ARBA00022723"/>
    </source>
</evidence>
<evidence type="ECO:0000313" key="10">
    <source>
        <dbReference type="Proteomes" id="UP000054166"/>
    </source>
</evidence>
<evidence type="ECO:0000259" key="8">
    <source>
        <dbReference type="Pfam" id="PF12770"/>
    </source>
</evidence>
<evidence type="ECO:0000313" key="9">
    <source>
        <dbReference type="EMBL" id="KIM73085.1"/>
    </source>
</evidence>
<dbReference type="Pfam" id="PF01194">
    <property type="entry name" value="RNA_pol_N"/>
    <property type="match status" value="1"/>
</dbReference>
<protein>
    <recommendedName>
        <fullName evidence="2">DNA-directed RNA polymerases I, II, and III subunit RPABC5</fullName>
    </recommendedName>
</protein>
<name>A0A0C3EKE9_PILCF</name>
<dbReference type="SUPFAM" id="SSF46924">
    <property type="entry name" value="RNA polymerase subunit RPB10"/>
    <property type="match status" value="1"/>
</dbReference>
<dbReference type="GO" id="GO:0005665">
    <property type="term" value="C:RNA polymerase II, core complex"/>
    <property type="evidence" value="ECO:0007669"/>
    <property type="project" value="TreeGrafter"/>
</dbReference>
<dbReference type="InterPro" id="IPR023580">
    <property type="entry name" value="RNA_pol_su_RPB10"/>
</dbReference>
<dbReference type="PANTHER" id="PTHR23431">
    <property type="entry name" value="DNA-DIRECTED RNA POLYMERASES I, II, AND III SUBUNIT RPABC5 FAMILY MEMBER"/>
    <property type="match status" value="1"/>
</dbReference>
<dbReference type="InterPro" id="IPR020789">
    <property type="entry name" value="RNA_pol_suN_Zn-BS"/>
</dbReference>
<dbReference type="Gene3D" id="1.10.10.60">
    <property type="entry name" value="Homeodomain-like"/>
    <property type="match status" value="1"/>
</dbReference>
<reference evidence="10" key="2">
    <citation type="submission" date="2015-01" db="EMBL/GenBank/DDBJ databases">
        <title>Evolutionary Origins and Diversification of the Mycorrhizal Mutualists.</title>
        <authorList>
            <consortium name="DOE Joint Genome Institute"/>
            <consortium name="Mycorrhizal Genomics Consortium"/>
            <person name="Kohler A."/>
            <person name="Kuo A."/>
            <person name="Nagy L.G."/>
            <person name="Floudas D."/>
            <person name="Copeland A."/>
            <person name="Barry K.W."/>
            <person name="Cichocki N."/>
            <person name="Veneault-Fourrey C."/>
            <person name="LaButti K."/>
            <person name="Lindquist E.A."/>
            <person name="Lipzen A."/>
            <person name="Lundell T."/>
            <person name="Morin E."/>
            <person name="Murat C."/>
            <person name="Riley R."/>
            <person name="Ohm R."/>
            <person name="Sun H."/>
            <person name="Tunlid A."/>
            <person name="Henrissat B."/>
            <person name="Grigoriev I.V."/>
            <person name="Hibbett D.S."/>
            <person name="Martin F."/>
        </authorList>
    </citation>
    <scope>NUCLEOTIDE SEQUENCE [LARGE SCALE GENOMIC DNA]</scope>
    <source>
        <strain evidence="10">F 1598</strain>
    </source>
</reference>
<dbReference type="GO" id="GO:0042797">
    <property type="term" value="P:tRNA transcription by RNA polymerase III"/>
    <property type="evidence" value="ECO:0007669"/>
    <property type="project" value="TreeGrafter"/>
</dbReference>
<dbReference type="Pfam" id="PF12770">
    <property type="entry name" value="CHAT"/>
    <property type="match status" value="1"/>
</dbReference>
<evidence type="ECO:0000256" key="6">
    <source>
        <dbReference type="ARBA" id="ARBA00023163"/>
    </source>
</evidence>
<accession>A0A0C3EKE9</accession>
<dbReference type="InterPro" id="IPR024983">
    <property type="entry name" value="CHAT_dom"/>
</dbReference>
<dbReference type="SUPFAM" id="SSF81901">
    <property type="entry name" value="HCP-like"/>
    <property type="match status" value="1"/>
</dbReference>
<evidence type="ECO:0000256" key="2">
    <source>
        <dbReference type="ARBA" id="ARBA00020813"/>
    </source>
</evidence>
<keyword evidence="3" id="KW-0240">DNA-directed RNA polymerase</keyword>
<dbReference type="NCBIfam" id="NF003089">
    <property type="entry name" value="PRK04016.1"/>
    <property type="match status" value="1"/>
</dbReference>
<sequence>MHVDNMFDIGDTISDEGSSVAYMSRIHPRTSGHLSKLGSALQTYLSNLRTILNNSVRSYKAKFLFDVGISFYIRFRRLGNRSNLDKAILTQGKAVELTSDGHPSKPERLSNLVHLQQTRFECFGDLSDLHNAISNKQKAIQLTDDGQPSKPAYLLDLGYYQQSRFEHLGDLSDLENAISNQKRALQLTGDYHPSKPACLSNLGAAQQTRFEHLGEMSDLENAISNKQKAVQLTDDDHPSKPARLSNLGTAQQTRFEQFGDLSDLANAISNQQKAARLAGDRHPRKAVYLMNLGLSQQSRFNHLGDLSDLENAISNKYKAVQLTGDGHPSKPICLSNLATAQQARFGRLGDLSDLENAISNQHMSVELTADGHPSKPWRLADLGAAQLQRFEYLGHLSDLADAISNTQKAVQLTDDRNLTKALHLMNLGISQQARFKHFGDLSDLEHAISNQQRAIQLTNDLHPFQSIFLSYLGISQYTRFEHLGELSDLENAISNQRKAVQLTDDGHPWKGVHLLVLGTSQNSRFQRLGDPDDLVACVLSYTAAARLKATYPSYALQAACRWAQTSHDNGNLLSALDGYHTALELFPKVAWLGLDTPSRQEMLLRGKIENLGCHAAACAIQLGRLEEAIELLDMGLSFSWQQASSLRSDLKMLREEDAELAERFEKIGRQLDVGNFPNSHFTIQEHTIRVDQRSAEEIGRERRLLVGEWEGPVERIRRLPQFKNFLRALPFRQLRQAGTGGKVIIINASTRRMDALIFGVTGPIEHVSLPNINFETLTELSENIVVNQSINASETQRRSYTKRFLKPALRAIWNDILVPIFEKIHIPLDATTTVLPQHRIWWYATGPLTFIPIHAAGPGGGVFDVGRLVISSYVTTLESLFRAQQKDEPVPKERWKLLSVSQPETPGQNSLLTTMEEVTEVVQTFCSSGWSEGDIVCLRGSEATVDAVSSALNSCSWVHLACHGFQDQTLGMKSAFVLYDGHLELGEIASKRLSNGQFAFLSACQAASGKKDLPGEAMHLAAGIQFSGFSSVIATMWRIRDEDAPKVAHYTYKYLFRNGIEGLNPSDAATALHHAILRLRDDPSVTIIPVRCFSCGKVIGDKWNAYLALLSEDTSEGDALDALELKRYCCRRMVLTHVDLIEKLLHYNPMERTKDKQGVP</sequence>
<feature type="domain" description="CHAT" evidence="8">
    <location>
        <begin position="808"/>
        <end position="1085"/>
    </location>
</feature>